<accession>A0A381XUX8</accession>
<organism evidence="1">
    <name type="scientific">marine metagenome</name>
    <dbReference type="NCBI Taxonomy" id="408172"/>
    <lineage>
        <taxon>unclassified sequences</taxon>
        <taxon>metagenomes</taxon>
        <taxon>ecological metagenomes</taxon>
    </lineage>
</organism>
<dbReference type="PANTHER" id="PTHR12149:SF8">
    <property type="entry name" value="PROTEIN-RIBULOSAMINE 3-KINASE"/>
    <property type="match status" value="1"/>
</dbReference>
<reference evidence="1" key="1">
    <citation type="submission" date="2018-05" db="EMBL/GenBank/DDBJ databases">
        <authorList>
            <person name="Lanie J.A."/>
            <person name="Ng W.-L."/>
            <person name="Kazmierczak K.M."/>
            <person name="Andrzejewski T.M."/>
            <person name="Davidsen T.M."/>
            <person name="Wayne K.J."/>
            <person name="Tettelin H."/>
            <person name="Glass J.I."/>
            <person name="Rusch D."/>
            <person name="Podicherti R."/>
            <person name="Tsui H.-C.T."/>
            <person name="Winkler M.E."/>
        </authorList>
    </citation>
    <scope>NUCLEOTIDE SEQUENCE</scope>
</reference>
<name>A0A381XUX8_9ZZZZ</name>
<dbReference type="Pfam" id="PF03881">
    <property type="entry name" value="Fructosamin_kin"/>
    <property type="match status" value="1"/>
</dbReference>
<gene>
    <name evidence="1" type="ORF">METZ01_LOCUS121284</name>
</gene>
<sequence>MGTHVVRATPVGGGCINNGSRIETESGAILFLKWNPSGPPGMFEAEADGLRALRRADALRVPEPIGWHDHGSGESWLLLEHVSQGSASRETD</sequence>
<dbReference type="InterPro" id="IPR016477">
    <property type="entry name" value="Fructo-/Ketosamine-3-kinase"/>
</dbReference>
<feature type="non-terminal residue" evidence="1">
    <location>
        <position position="92"/>
    </location>
</feature>
<dbReference type="InterPro" id="IPR011009">
    <property type="entry name" value="Kinase-like_dom_sf"/>
</dbReference>
<evidence type="ECO:0008006" key="2">
    <source>
        <dbReference type="Google" id="ProtNLM"/>
    </source>
</evidence>
<dbReference type="SUPFAM" id="SSF56112">
    <property type="entry name" value="Protein kinase-like (PK-like)"/>
    <property type="match status" value="1"/>
</dbReference>
<dbReference type="PANTHER" id="PTHR12149">
    <property type="entry name" value="FRUCTOSAMINE 3 KINASE-RELATED PROTEIN"/>
    <property type="match status" value="1"/>
</dbReference>
<evidence type="ECO:0000313" key="1">
    <source>
        <dbReference type="EMBL" id="SVA68430.1"/>
    </source>
</evidence>
<proteinExistence type="predicted"/>
<protein>
    <recommendedName>
        <fullName evidence="2">Aminoglycoside phosphotransferase domain-containing protein</fullName>
    </recommendedName>
</protein>
<dbReference type="AlphaFoldDB" id="A0A381XUX8"/>
<dbReference type="EMBL" id="UINC01016437">
    <property type="protein sequence ID" value="SVA68430.1"/>
    <property type="molecule type" value="Genomic_DNA"/>
</dbReference>
<dbReference type="Gene3D" id="3.30.200.20">
    <property type="entry name" value="Phosphorylase Kinase, domain 1"/>
    <property type="match status" value="1"/>
</dbReference>